<name>A0A3P1SV41_9GAMM</name>
<evidence type="ECO:0000313" key="2">
    <source>
        <dbReference type="Proteomes" id="UP000267535"/>
    </source>
</evidence>
<keyword evidence="2" id="KW-1185">Reference proteome</keyword>
<dbReference type="OrthoDB" id="6120763at2"/>
<gene>
    <name evidence="1" type="ORF">EHS89_00160</name>
</gene>
<dbReference type="Proteomes" id="UP000267535">
    <property type="component" value="Unassembled WGS sequence"/>
</dbReference>
<organism evidence="1 2">
    <name type="scientific">Amphritea balenae</name>
    <dbReference type="NCBI Taxonomy" id="452629"/>
    <lineage>
        <taxon>Bacteria</taxon>
        <taxon>Pseudomonadati</taxon>
        <taxon>Pseudomonadota</taxon>
        <taxon>Gammaproteobacteria</taxon>
        <taxon>Oceanospirillales</taxon>
        <taxon>Oceanospirillaceae</taxon>
        <taxon>Amphritea</taxon>
    </lineage>
</organism>
<accession>A0A3P1SV41</accession>
<evidence type="ECO:0000313" key="1">
    <source>
        <dbReference type="EMBL" id="RRD01019.1"/>
    </source>
</evidence>
<reference evidence="1 2" key="1">
    <citation type="submission" date="2018-11" db="EMBL/GenBank/DDBJ databases">
        <title>The draft genome sequence of Amphritea balenae JAMM 1525T.</title>
        <authorList>
            <person name="Fang Z."/>
            <person name="Zhang Y."/>
            <person name="Han X."/>
        </authorList>
    </citation>
    <scope>NUCLEOTIDE SEQUENCE [LARGE SCALE GENOMIC DNA]</scope>
    <source>
        <strain evidence="1 2">JAMM 1525</strain>
    </source>
</reference>
<comment type="caution">
    <text evidence="1">The sequence shown here is derived from an EMBL/GenBank/DDBJ whole genome shotgun (WGS) entry which is preliminary data.</text>
</comment>
<proteinExistence type="predicted"/>
<dbReference type="AlphaFoldDB" id="A0A3P1SV41"/>
<protein>
    <recommendedName>
        <fullName evidence="3">Phasin family protein</fullName>
    </recommendedName>
</protein>
<sequence>MINANIDFQKPFASIQALMGLQTAAITKTVELQKLSGEQLANFFKVEAEKAQQLKSPEEFVQFNVESNKALFELLKVQGEAFTSLAKLSGEQAIAEIQKMAV</sequence>
<dbReference type="RefSeq" id="WP_124924091.1">
    <property type="nucleotide sequence ID" value="NZ_BMOH01000001.1"/>
</dbReference>
<evidence type="ECO:0008006" key="3">
    <source>
        <dbReference type="Google" id="ProtNLM"/>
    </source>
</evidence>
<dbReference type="EMBL" id="RQXV01000001">
    <property type="protein sequence ID" value="RRD01019.1"/>
    <property type="molecule type" value="Genomic_DNA"/>
</dbReference>